<keyword evidence="2" id="KW-1185">Reference proteome</keyword>
<evidence type="ECO:0000313" key="2">
    <source>
        <dbReference type="Proteomes" id="UP000032740"/>
    </source>
</evidence>
<dbReference type="Proteomes" id="UP000032740">
    <property type="component" value="Chromosome"/>
</dbReference>
<evidence type="ECO:0000313" key="1">
    <source>
        <dbReference type="EMBL" id="CCV64873.1"/>
    </source>
</evidence>
<accession>U4KLS6</accession>
<name>U4KLS6_ALTPJ</name>
<reference evidence="1 2" key="1">
    <citation type="journal article" date="2013" name="J. Mol. Microbiol. Biotechnol.">
        <title>Analysis of the Complete Genomes of Acholeplasma brassicae , A. palmae and A. laidlawii and Their Comparison to the Obligate Parasites from ' Candidatus Phytoplasma'.</title>
        <authorList>
            <person name="Kube M."/>
            <person name="Siewert C."/>
            <person name="Migdoll A.M."/>
            <person name="Duduk B."/>
            <person name="Holz S."/>
            <person name="Rabus R."/>
            <person name="Seemuller E."/>
            <person name="Mitrovic J."/>
            <person name="Muller I."/>
            <person name="Buttner C."/>
            <person name="Reinhardt R."/>
        </authorList>
    </citation>
    <scope>NUCLEOTIDE SEQUENCE [LARGE SCALE GENOMIC DNA]</scope>
    <source>
        <strain evidence="1 2">J233</strain>
    </source>
</reference>
<gene>
    <name evidence="1" type="ORF">BN85412960</name>
</gene>
<dbReference type="OrthoDB" id="384575at2"/>
<dbReference type="HOGENOM" id="CLU_2103672_0_0_14"/>
<dbReference type="SUPFAM" id="SSF50985">
    <property type="entry name" value="RCC1/BLIP-II"/>
    <property type="match status" value="1"/>
</dbReference>
<dbReference type="Gene3D" id="2.130.10.30">
    <property type="entry name" value="Regulator of chromosome condensation 1/beta-lactamase-inhibitor protein II"/>
    <property type="match status" value="1"/>
</dbReference>
<dbReference type="Pfam" id="PF13540">
    <property type="entry name" value="RCC1_2"/>
    <property type="match status" value="1"/>
</dbReference>
<dbReference type="EMBL" id="FO681347">
    <property type="protein sequence ID" value="CCV64873.1"/>
    <property type="molecule type" value="Genomic_DNA"/>
</dbReference>
<dbReference type="Pfam" id="PF09479">
    <property type="entry name" value="Flg_new"/>
    <property type="match status" value="1"/>
</dbReference>
<protein>
    <submittedName>
        <fullName evidence="1">Uncharacterized protein</fullName>
    </submittedName>
</protein>
<dbReference type="NCBIfam" id="TIGR02543">
    <property type="entry name" value="List_Bact_rpt"/>
    <property type="match status" value="1"/>
</dbReference>
<dbReference type="AlphaFoldDB" id="U4KLS6"/>
<proteinExistence type="predicted"/>
<dbReference type="STRING" id="1318466.BN85412960"/>
<sequence length="114" mass="13021">MTGTGYHKVASSYQFNLAIDNNQELYAWGHNNYGQLGNGNTVDPTEIVVLGSLKWVTVHTDNLPKGYAFNPYQYQKSGYIFSGWYCDANYQTKLANNQIMSDSTRVLYAKWEFN</sequence>
<dbReference type="InterPro" id="IPR013378">
    <property type="entry name" value="InlB-like_B-rpt"/>
</dbReference>
<organism evidence="1 2">
    <name type="scientific">Alteracholeplasma palmae (strain ATCC 49389 / J233)</name>
    <name type="common">Acholeplasma palmae</name>
    <dbReference type="NCBI Taxonomy" id="1318466"/>
    <lineage>
        <taxon>Bacteria</taxon>
        <taxon>Bacillati</taxon>
        <taxon>Mycoplasmatota</taxon>
        <taxon>Mollicutes</taxon>
        <taxon>Acholeplasmatales</taxon>
        <taxon>Acholeplasmataceae</taxon>
        <taxon>Acholeplasma</taxon>
    </lineage>
</organism>
<dbReference type="RefSeq" id="WP_030003756.1">
    <property type="nucleotide sequence ID" value="NC_022538.1"/>
</dbReference>
<dbReference type="KEGG" id="apal:BN85412960"/>
<dbReference type="InterPro" id="IPR009091">
    <property type="entry name" value="RCC1/BLIP-II"/>
</dbReference>